<feature type="compositionally biased region" description="Acidic residues" evidence="1">
    <location>
        <begin position="71"/>
        <end position="120"/>
    </location>
</feature>
<sequence length="190" mass="20182">MTVESEREKRAEAIEKRLGSSNTATNGATADAADAADADASDLPVPASPAKKARKSSKFPGTGRTISGVAVDEDDDGESDGVAEPEDAEGDAGSDFDEEYQSGDEEEEEDDDASYDSEEQDGARGGSSIYNLRTPNSKRKLSHDGASDSEGEDEGPSLRTRQKLVPARGSVAKDDENEDEDEDDEDEDEI</sequence>
<comment type="caution">
    <text evidence="2">The sequence shown here is derived from an EMBL/GenBank/DDBJ whole genome shotgun (WGS) entry which is preliminary data.</text>
</comment>
<dbReference type="OrthoDB" id="5594143at2759"/>
<reference evidence="2" key="1">
    <citation type="submission" date="2022-07" db="EMBL/GenBank/DDBJ databases">
        <title>Phylogenomic reconstructions and comparative analyses of Kickxellomycotina fungi.</title>
        <authorList>
            <person name="Reynolds N.K."/>
            <person name="Stajich J.E."/>
            <person name="Barry K."/>
            <person name="Grigoriev I.V."/>
            <person name="Crous P."/>
            <person name="Smith M.E."/>
        </authorList>
    </citation>
    <scope>NUCLEOTIDE SEQUENCE</scope>
    <source>
        <strain evidence="2">IMI 214461</strain>
    </source>
</reference>
<dbReference type="Proteomes" id="UP001150907">
    <property type="component" value="Unassembled WGS sequence"/>
</dbReference>
<accession>A0A9W8BKI2</accession>
<evidence type="ECO:0000256" key="1">
    <source>
        <dbReference type="SAM" id="MobiDB-lite"/>
    </source>
</evidence>
<feature type="compositionally biased region" description="Basic and acidic residues" evidence="1">
    <location>
        <begin position="1"/>
        <end position="18"/>
    </location>
</feature>
<gene>
    <name evidence="2" type="ORF">H4R26_001585</name>
</gene>
<organism evidence="2 3">
    <name type="scientific">Coemansia thaxteri</name>
    <dbReference type="NCBI Taxonomy" id="2663907"/>
    <lineage>
        <taxon>Eukaryota</taxon>
        <taxon>Fungi</taxon>
        <taxon>Fungi incertae sedis</taxon>
        <taxon>Zoopagomycota</taxon>
        <taxon>Kickxellomycotina</taxon>
        <taxon>Kickxellomycetes</taxon>
        <taxon>Kickxellales</taxon>
        <taxon>Kickxellaceae</taxon>
        <taxon>Coemansia</taxon>
    </lineage>
</organism>
<keyword evidence="3" id="KW-1185">Reference proteome</keyword>
<protein>
    <submittedName>
        <fullName evidence="2">Uncharacterized protein</fullName>
    </submittedName>
</protein>
<evidence type="ECO:0000313" key="3">
    <source>
        <dbReference type="Proteomes" id="UP001150907"/>
    </source>
</evidence>
<dbReference type="EMBL" id="JANBQF010000073">
    <property type="protein sequence ID" value="KAJ2006086.1"/>
    <property type="molecule type" value="Genomic_DNA"/>
</dbReference>
<feature type="compositionally biased region" description="Low complexity" evidence="1">
    <location>
        <begin position="41"/>
        <end position="50"/>
    </location>
</feature>
<proteinExistence type="predicted"/>
<feature type="compositionally biased region" description="Low complexity" evidence="1">
    <location>
        <begin position="19"/>
        <end position="33"/>
    </location>
</feature>
<feature type="region of interest" description="Disordered" evidence="1">
    <location>
        <begin position="1"/>
        <end position="190"/>
    </location>
</feature>
<dbReference type="AlphaFoldDB" id="A0A9W8BKI2"/>
<feature type="compositionally biased region" description="Acidic residues" evidence="1">
    <location>
        <begin position="175"/>
        <end position="190"/>
    </location>
</feature>
<name>A0A9W8BKI2_9FUNG</name>
<evidence type="ECO:0000313" key="2">
    <source>
        <dbReference type="EMBL" id="KAJ2006086.1"/>
    </source>
</evidence>